<dbReference type="SUPFAM" id="SSF57716">
    <property type="entry name" value="Glucocorticoid receptor-like (DNA-binding domain)"/>
    <property type="match status" value="1"/>
</dbReference>
<proteinExistence type="predicted"/>
<keyword evidence="1" id="KW-0479">Metal-binding</keyword>
<dbReference type="InterPro" id="IPR037187">
    <property type="entry name" value="DnaK_N"/>
</dbReference>
<dbReference type="PANTHER" id="PTHR33823:SF4">
    <property type="entry name" value="GENERAL STRESS PROTEIN 16O"/>
    <property type="match status" value="1"/>
</dbReference>
<dbReference type="Proteomes" id="UP000178379">
    <property type="component" value="Unassembled WGS sequence"/>
</dbReference>
<dbReference type="GO" id="GO:0008270">
    <property type="term" value="F:zinc ion binding"/>
    <property type="evidence" value="ECO:0007669"/>
    <property type="project" value="UniProtKB-KW"/>
</dbReference>
<dbReference type="Gene3D" id="1.20.120.910">
    <property type="entry name" value="DksA, coiled-coil domain"/>
    <property type="match status" value="1"/>
</dbReference>
<dbReference type="EMBL" id="MFSQ01000031">
    <property type="protein sequence ID" value="OGI41199.1"/>
    <property type="molecule type" value="Genomic_DNA"/>
</dbReference>
<dbReference type="InterPro" id="IPR000962">
    <property type="entry name" value="Znf_DskA_TraR"/>
</dbReference>
<evidence type="ECO:0000313" key="6">
    <source>
        <dbReference type="EMBL" id="OGI41199.1"/>
    </source>
</evidence>
<dbReference type="SUPFAM" id="SSF109635">
    <property type="entry name" value="DnaK suppressor protein DksA, alpha-hairpin domain"/>
    <property type="match status" value="1"/>
</dbReference>
<organism evidence="6 7">
    <name type="scientific">Candidatus Muproteobacteria bacterium RBG_16_62_13</name>
    <dbReference type="NCBI Taxonomy" id="1817756"/>
    <lineage>
        <taxon>Bacteria</taxon>
        <taxon>Pseudomonadati</taxon>
        <taxon>Pseudomonadota</taxon>
        <taxon>Candidatus Muproteobacteria</taxon>
    </lineage>
</organism>
<keyword evidence="3" id="KW-0862">Zinc</keyword>
<evidence type="ECO:0000259" key="5">
    <source>
        <dbReference type="Pfam" id="PF01258"/>
    </source>
</evidence>
<dbReference type="PROSITE" id="PS51128">
    <property type="entry name" value="ZF_DKSA_2"/>
    <property type="match status" value="1"/>
</dbReference>
<dbReference type="PANTHER" id="PTHR33823">
    <property type="entry name" value="RNA POLYMERASE-BINDING TRANSCRIPTION FACTOR DKSA-RELATED"/>
    <property type="match status" value="1"/>
</dbReference>
<feature type="zinc finger region" description="dksA C4-type" evidence="4">
    <location>
        <begin position="91"/>
        <end position="115"/>
    </location>
</feature>
<reference evidence="6 7" key="1">
    <citation type="journal article" date="2016" name="Nat. Commun.">
        <title>Thousands of microbial genomes shed light on interconnected biogeochemical processes in an aquifer system.</title>
        <authorList>
            <person name="Anantharaman K."/>
            <person name="Brown C.T."/>
            <person name="Hug L.A."/>
            <person name="Sharon I."/>
            <person name="Castelle C.J."/>
            <person name="Probst A.J."/>
            <person name="Thomas B.C."/>
            <person name="Singh A."/>
            <person name="Wilkins M.J."/>
            <person name="Karaoz U."/>
            <person name="Brodie E.L."/>
            <person name="Williams K.H."/>
            <person name="Hubbard S.S."/>
            <person name="Banfield J.F."/>
        </authorList>
    </citation>
    <scope>NUCLEOTIDE SEQUENCE [LARGE SCALE GENOMIC DNA]</scope>
</reference>
<dbReference type="AlphaFoldDB" id="A0A1F6T817"/>
<dbReference type="Pfam" id="PF01258">
    <property type="entry name" value="zf-dskA_traR"/>
    <property type="match status" value="1"/>
</dbReference>
<accession>A0A1F6T817</accession>
<evidence type="ECO:0000256" key="3">
    <source>
        <dbReference type="ARBA" id="ARBA00022833"/>
    </source>
</evidence>
<dbReference type="STRING" id="1817756.A2140_00900"/>
<keyword evidence="2" id="KW-0863">Zinc-finger</keyword>
<protein>
    <recommendedName>
        <fullName evidence="5">Zinc finger DksA/TraR C4-type domain-containing protein</fullName>
    </recommendedName>
</protein>
<evidence type="ECO:0000256" key="1">
    <source>
        <dbReference type="ARBA" id="ARBA00022723"/>
    </source>
</evidence>
<evidence type="ECO:0000256" key="4">
    <source>
        <dbReference type="PROSITE-ProRule" id="PRU00510"/>
    </source>
</evidence>
<gene>
    <name evidence="6" type="ORF">A2140_00900</name>
</gene>
<name>A0A1F6T817_9PROT</name>
<comment type="caution">
    <text evidence="6">The sequence shown here is derived from an EMBL/GenBank/DDBJ whole genome shotgun (WGS) entry which is preliminary data.</text>
</comment>
<feature type="domain" description="Zinc finger DksA/TraR C4-type" evidence="5">
    <location>
        <begin position="86"/>
        <end position="120"/>
    </location>
</feature>
<evidence type="ECO:0000313" key="7">
    <source>
        <dbReference type="Proteomes" id="UP000178379"/>
    </source>
</evidence>
<evidence type="ECO:0000256" key="2">
    <source>
        <dbReference type="ARBA" id="ARBA00022771"/>
    </source>
</evidence>
<sequence>MATLSSKQLDMFRDILRTRRDALRQIVQAALANTERSDFVELAGQVRDVGDESTADLLAGMNLNQIEREIAELSEVEAALERLRLGNYGVCADCGDAVGIDRLRAWPTAKRCLPCQSRLETRRRGGKDPTPSL</sequence>